<dbReference type="RefSeq" id="WP_106259482.1">
    <property type="nucleotide sequence ID" value="NZ_CAWNSW010000011.1"/>
</dbReference>
<sequence>MPQFHYLTRGNGTTLLVKAPVFAVDAEIRAYHLELLRQVVQLDGYHLATADPVLFEHFEPLYRAIAQHLTPPFEPDSLTSVSRHQFFISMGLEPVDKEMTLISLSGLEQLMGFTHTRGTVGDNQPPLLLTSGNIDMDLLASLELIFQDRLAWLVHHYSRADLLDLLSQGQNLRRGKDAIDELQAERDRALFEQNQATIAAGFRQHGGFAF</sequence>
<evidence type="ECO:0000313" key="1">
    <source>
        <dbReference type="EMBL" id="PSB24959.1"/>
    </source>
</evidence>
<protein>
    <submittedName>
        <fullName evidence="1">Uncharacterized protein</fullName>
    </submittedName>
</protein>
<name>A0A2T1DWW4_9CYAN</name>
<dbReference type="Proteomes" id="UP000239576">
    <property type="component" value="Unassembled WGS sequence"/>
</dbReference>
<gene>
    <name evidence="1" type="ORF">C7B82_24960</name>
</gene>
<comment type="caution">
    <text evidence="1">The sequence shown here is derived from an EMBL/GenBank/DDBJ whole genome shotgun (WGS) entry which is preliminary data.</text>
</comment>
<dbReference type="AlphaFoldDB" id="A0A2T1DWW4"/>
<organism evidence="1 2">
    <name type="scientific">Stenomitos frigidus ULC18</name>
    <dbReference type="NCBI Taxonomy" id="2107698"/>
    <lineage>
        <taxon>Bacteria</taxon>
        <taxon>Bacillati</taxon>
        <taxon>Cyanobacteriota</taxon>
        <taxon>Cyanophyceae</taxon>
        <taxon>Leptolyngbyales</taxon>
        <taxon>Leptolyngbyaceae</taxon>
        <taxon>Stenomitos</taxon>
    </lineage>
</organism>
<dbReference type="EMBL" id="PVWK01000136">
    <property type="protein sequence ID" value="PSB24959.1"/>
    <property type="molecule type" value="Genomic_DNA"/>
</dbReference>
<keyword evidence="2" id="KW-1185">Reference proteome</keyword>
<dbReference type="OrthoDB" id="9969874at2"/>
<evidence type="ECO:0000313" key="2">
    <source>
        <dbReference type="Proteomes" id="UP000239576"/>
    </source>
</evidence>
<reference evidence="1 2" key="2">
    <citation type="submission" date="2018-03" db="EMBL/GenBank/DDBJ databases">
        <title>The ancient ancestry and fast evolution of plastids.</title>
        <authorList>
            <person name="Moore K.R."/>
            <person name="Magnabosco C."/>
            <person name="Momper L."/>
            <person name="Gold D.A."/>
            <person name="Bosak T."/>
            <person name="Fournier G.P."/>
        </authorList>
    </citation>
    <scope>NUCLEOTIDE SEQUENCE [LARGE SCALE GENOMIC DNA]</scope>
    <source>
        <strain evidence="1 2">ULC18</strain>
    </source>
</reference>
<reference evidence="2" key="1">
    <citation type="submission" date="2018-02" db="EMBL/GenBank/DDBJ databases">
        <authorList>
            <person name="Moore K."/>
            <person name="Momper L."/>
        </authorList>
    </citation>
    <scope>NUCLEOTIDE SEQUENCE [LARGE SCALE GENOMIC DNA]</scope>
    <source>
        <strain evidence="2">ULC18</strain>
    </source>
</reference>
<proteinExistence type="predicted"/>
<accession>A0A2T1DWW4</accession>